<keyword evidence="2" id="KW-1185">Reference proteome</keyword>
<protein>
    <submittedName>
        <fullName evidence="1">SdhA, GRIP coiled-coil protein GCC185</fullName>
    </submittedName>
</protein>
<accession>A0A378ICK6</accession>
<dbReference type="RefSeq" id="WP_115303761.1">
    <property type="nucleotide sequence ID" value="NZ_CAAAHO010000005.1"/>
</dbReference>
<dbReference type="Proteomes" id="UP000254968">
    <property type="component" value="Unassembled WGS sequence"/>
</dbReference>
<name>A0A378ICK6_9GAMM</name>
<reference evidence="1 2" key="1">
    <citation type="submission" date="2018-06" db="EMBL/GenBank/DDBJ databases">
        <authorList>
            <consortium name="Pathogen Informatics"/>
            <person name="Doyle S."/>
        </authorList>
    </citation>
    <scope>NUCLEOTIDE SEQUENCE [LARGE SCALE GENOMIC DNA]</scope>
    <source>
        <strain evidence="1 2">NCTC13315</strain>
    </source>
</reference>
<sequence length="1799" mass="205960">MLTYYLQVIESFKEHQLSILLRDIREKVIGFLESDYFDVEAKKLFEDIAGCRFFLMSPVLKIPDFDASTKAAYVLTTDNKLYYFNRALAEPFTQINLSAESYDALIKELAVSPLIEGQVCKKITNYLTKAQLDTISKHSGHEHIANCRLFFTSSTPKATDFDENTKKAYILTPDNKLYYFNRALQIPLTEIPISEEECLALKTNFAITPLDEGQTYKKINHALTLAQLSLITKYSGHQYKEDDQELPFTNFESQPKQIVQLKETINGLHHGELAFQDLEAVNLRDGKNRIQDIITLCLHTIREGYLASYRLTHLDINIQQIFTREIGLILTLLAKVQNYAATYEDKATKLAEMVQSYPISYTAGNIAGIAVDQMQPYTGHIDYNFLAHFSAILPRYIQQLTEYIHKYTNELTELEPTLDKAKINELEENAIKLLQAINNLQDNTFLFTFKGINYLHIIQHVTMLAMSTLEQMGHMSDTTQDAIRDKLRLLKYTLLVQLFALTDKVEDEALLAPGTLSDPLMQAVVPLYQEIIRYASKPVDFSKKGQELLTIEDPKFIQLRIKETQQRINAAKKQLFKAQEIQDAFNSFFTILESQRGFNRIIDLPDSVKKELTANYIYIHAYFEKIDVELHNEILRGLQNSAGTHLDQLRNIYFQARGHTTDHIKKLVALKPSLISALASDVATHKFHIESNQRLIESIYKRADLTVCPIEFTDNQVKEVPPVAFPVEQESILAEAIDALAQESSEHAEASAPSPIVAAGEAVNTTSKLPPLLQILSFNEPAILKLSTDKQATLATITKGSGTVITNPDRLTTEQTINLLQFYQEQHASIITAKNKFALFLSALTGSERLVDKKNKEELRRWYTEFQPYFLRVFLTSQAIDIGYFDDVICSNLKNKLPDDPSTTIGVTRKHFNRLNNMFNQKMNEALTFCEQRIEIYQTLAKSKFKTETEQTALKPNYTYGNRAHHLIKHTHYSKAVSEFRKAVINLTGLFSDPLQVRLKAAKSGLPFPEIEEPNGALAQSQQVLSIKQIYNSLYHLEQICVQLEALNNKSSQSIYVMHLIRAYSHIDEIDKAARDLYTNPYLALLAQELIAKASKIQEVFLAQTDAYSVDPTSVTQVPGQVKQNAIWYALQTFLLVPAHIKALSEKRDLSEYELTHIQTRTKDITIKIERIIAKSDSHFKLLLEAPTMYELFTKLKQNLAEFTTITHDAVLDNIREINTVIFTDILIETDKWEDQLGLKAGLLSGPMKEIVDEFYRGLVEPLGFTSDNYFELITDISPFIKRKEACEKVAVTTRQKLTDNNFQANCTALKELDTHIDHYINFTTGFIPPTYPFVIDYTKDHILQACAKLQPFLKEQQNNSALATKPAILSKLNDCIDITNVVQLMKLLNDYNTYQNSSSVATLDDTLADQENRKSIPLEDDSIELVNLSADVISTSNSLNTNLSDINLGRQQIIDHYHAMTARLSDKNQLAYDFPKELNDEEILNLNPNNLWQTIVKQFTAVKTISSYYQGIYSTYKVTEETAEKKQQYITALQVEQTQINEQLKDDFIHNEINKRVQTIINQQTDLINLNSEYNNALEKYLLDKEFQADLIKKIYNESDIKLAIKEKLLERAQQFKKNNLDKYARLDYVLSAITDFQIYLRKSSEAYKRGYSIFEDNKTITNKQAQINILLDLTKKNSPDDSVEHRFRKVQKYVDNDISFGIAMVTYRTFDKPSFNWLINCILSLLKALHLYKPTSLKCFEQVKDATAAKPKHMPRYGFFTEPTREARYDLPFRLNLDAPDTDIELDDMRLPAPLTV</sequence>
<dbReference type="OrthoDB" id="5647347at2"/>
<evidence type="ECO:0000313" key="2">
    <source>
        <dbReference type="Proteomes" id="UP000254968"/>
    </source>
</evidence>
<gene>
    <name evidence="1" type="ORF">NCTC13315_02596</name>
</gene>
<dbReference type="EMBL" id="UGNV01000001">
    <property type="protein sequence ID" value="STX30034.1"/>
    <property type="molecule type" value="Genomic_DNA"/>
</dbReference>
<proteinExistence type="predicted"/>
<evidence type="ECO:0000313" key="1">
    <source>
        <dbReference type="EMBL" id="STX30034.1"/>
    </source>
</evidence>
<organism evidence="1 2">
    <name type="scientific">Legionella beliardensis</name>
    <dbReference type="NCBI Taxonomy" id="91822"/>
    <lineage>
        <taxon>Bacteria</taxon>
        <taxon>Pseudomonadati</taxon>
        <taxon>Pseudomonadota</taxon>
        <taxon>Gammaproteobacteria</taxon>
        <taxon>Legionellales</taxon>
        <taxon>Legionellaceae</taxon>
        <taxon>Legionella</taxon>
    </lineage>
</organism>